<dbReference type="PANTHER" id="PTHR43478:SF1">
    <property type="entry name" value="NA+_H+ ANTIPORTER NHAC-LIKE C-TERMINAL DOMAIN-CONTAINING PROTEIN"/>
    <property type="match status" value="1"/>
</dbReference>
<dbReference type="Pfam" id="PF03553">
    <property type="entry name" value="Na_H_antiporter"/>
    <property type="match status" value="1"/>
</dbReference>
<keyword evidence="4" id="KW-1133">Transmembrane helix</keyword>
<dbReference type="Proteomes" id="UP000955338">
    <property type="component" value="Chromosome"/>
</dbReference>
<gene>
    <name evidence="6" type="ORF">CEP48_03710</name>
</gene>
<evidence type="ECO:0000256" key="2">
    <source>
        <dbReference type="ARBA" id="ARBA00022475"/>
    </source>
</evidence>
<evidence type="ECO:0000256" key="5">
    <source>
        <dbReference type="ARBA" id="ARBA00023136"/>
    </source>
</evidence>
<evidence type="ECO:0000256" key="1">
    <source>
        <dbReference type="ARBA" id="ARBA00004651"/>
    </source>
</evidence>
<reference evidence="6" key="1">
    <citation type="submission" date="2017-06" db="EMBL/GenBank/DDBJ databases">
        <title>Genome sequencing of pathogenic and non-pathogenic strains within Bisgaard taxon 40.</title>
        <authorList>
            <person name="Ladner J.T."/>
            <person name="Lovett S.P."/>
            <person name="Koroleva G."/>
            <person name="Lorch J.M."/>
        </authorList>
    </citation>
    <scope>NUCLEOTIDE SEQUENCE</scope>
    <source>
        <strain evidence="6">27576-1-I1</strain>
    </source>
</reference>
<keyword evidence="2" id="KW-1003">Cell membrane</keyword>
<proteinExistence type="predicted"/>
<evidence type="ECO:0000313" key="6">
    <source>
        <dbReference type="EMBL" id="QDJ14578.1"/>
    </source>
</evidence>
<sequence length="515" mass="55019">MELANFSTSAWSVIPPILALALAMITRRVLLSLSLGIIVGSLMLTQGNMINTIIYIKNSVVSLVYDEGINYDSLNIIIFLLLLGALTSILTISGSNQAFAAWAQKHIKDRKGAKLMTASLVFFTFIDDYFHSLAVGAIARPVTDKFKVSRAKLAYILDSTAAPMCVLMPISSWGAYIMTLVAGLLTTHAVTDYSPIGAFIRMSAMNYYALFALITVFIVAYFSFDIGSMAKHEQKALESSNNIATNEDNSATNGRVYALLLPILTLILVTVFMMIFTGYQALIADGKAFSILGAFENTTVGISLVVGGIAALVVVSLCVFRLISFKEYITAFFVGFKSMSGAITILFFAWTINAVVGDMQTGKYLSTLVSGTLTTEFLPALLFILAVVMAFSTGTSWGTFGIMLPIAASIAANADPNMILPCMAAVMAGAVCGDHCSPVSDTTILSSTGASCHHIDHVTTQLPYAVIVAVASLLGFICLGFTESTGLGFLVSGISLSILLWLFKNKSSVLNTVSR</sequence>
<dbReference type="InterPro" id="IPR018461">
    <property type="entry name" value="Na/H_Antiport_NhaC-like_C"/>
</dbReference>
<dbReference type="RefSeq" id="WP_261920890.1">
    <property type="nucleotide sequence ID" value="NZ_CP022011.1"/>
</dbReference>
<evidence type="ECO:0000256" key="3">
    <source>
        <dbReference type="ARBA" id="ARBA00022692"/>
    </source>
</evidence>
<protein>
    <submittedName>
        <fullName evidence="6">Na+/H+ antiporter</fullName>
    </submittedName>
</protein>
<accession>A0A8E3MG71</accession>
<dbReference type="PANTHER" id="PTHR43478">
    <property type="entry name" value="NA+/H+ ANTIPORTER-RELATED"/>
    <property type="match status" value="1"/>
</dbReference>
<name>A0A8E3MG71_9PAST</name>
<dbReference type="GO" id="GO:0005886">
    <property type="term" value="C:plasma membrane"/>
    <property type="evidence" value="ECO:0007669"/>
    <property type="project" value="UniProtKB-SubCell"/>
</dbReference>
<evidence type="ECO:0000256" key="4">
    <source>
        <dbReference type="ARBA" id="ARBA00022989"/>
    </source>
</evidence>
<dbReference type="EMBL" id="CP022011">
    <property type="protein sequence ID" value="QDJ14578.1"/>
    <property type="molecule type" value="Genomic_DNA"/>
</dbReference>
<organism evidence="6 7">
    <name type="scientific">Mergibacter septicus</name>
    <dbReference type="NCBI Taxonomy" id="221402"/>
    <lineage>
        <taxon>Bacteria</taxon>
        <taxon>Pseudomonadati</taxon>
        <taxon>Pseudomonadota</taxon>
        <taxon>Gammaproteobacteria</taxon>
        <taxon>Pasteurellales</taxon>
        <taxon>Pasteurellaceae</taxon>
        <taxon>Mergibacter</taxon>
    </lineage>
</organism>
<keyword evidence="7" id="KW-1185">Reference proteome</keyword>
<comment type="subcellular location">
    <subcellularLocation>
        <location evidence="1">Cell membrane</location>
        <topology evidence="1">Multi-pass membrane protein</topology>
    </subcellularLocation>
</comment>
<keyword evidence="3" id="KW-0812">Transmembrane</keyword>
<keyword evidence="5" id="KW-0472">Membrane</keyword>
<dbReference type="AlphaFoldDB" id="A0A8E3MG71"/>
<evidence type="ECO:0000313" key="7">
    <source>
        <dbReference type="Proteomes" id="UP000955338"/>
    </source>
</evidence>